<dbReference type="PANTHER" id="PTHR33407">
    <property type="entry name" value="PECTATE LYASE F-RELATED"/>
    <property type="match status" value="1"/>
</dbReference>
<evidence type="ECO:0000256" key="1">
    <source>
        <dbReference type="ARBA" id="ARBA00000695"/>
    </source>
</evidence>
<dbReference type="GO" id="GO:0030570">
    <property type="term" value="F:pectate lyase activity"/>
    <property type="evidence" value="ECO:0007669"/>
    <property type="project" value="UniProtKB-EC"/>
</dbReference>
<dbReference type="PANTHER" id="PTHR33407:SF9">
    <property type="entry name" value="PECTATE LYASE F-RELATED"/>
    <property type="match status" value="1"/>
</dbReference>
<evidence type="ECO:0000256" key="3">
    <source>
        <dbReference type="ARBA" id="ARBA00004613"/>
    </source>
</evidence>
<sequence length="264" mass="28659">MLPKYFINIFIIFYIIASLIKKCEADYFCKFPTATKTVQQSTTIPVSGTKDFGYVRLVATSALRKACTIPGSVNGKNIIEVEDGGHVKNVIIGDAAKGIWCKGGCTLENVFFEKICYHGADLGNSADPTPKTYNIIGGGARNAPDKIFTQAGAGQTTITGFCAEGFGKCWRSCGMDCVQHQRSIKMTNCKFHGPGLSVISLNTNLGDKMSISNVFVDNSISFLCQEYRGIRGITSEMHPTSECKPNENCAKTSCKFSPKAIKLI</sequence>
<comment type="cofactor">
    <cofactor evidence="2">
        <name>Ca(2+)</name>
        <dbReference type="ChEBI" id="CHEBI:29108"/>
    </cofactor>
</comment>
<dbReference type="InterPro" id="IPR012334">
    <property type="entry name" value="Pectin_lyas_fold"/>
</dbReference>
<evidence type="ECO:0000256" key="6">
    <source>
        <dbReference type="ARBA" id="ARBA00022525"/>
    </source>
</evidence>
<comment type="caution">
    <text evidence="13">The sequence shown here is derived from an EMBL/GenBank/DDBJ whole genome shotgun (WGS) entry which is preliminary data.</text>
</comment>
<comment type="function">
    <text evidence="10">Pectinolytic enzyme consist of four classes of enzymes: pectin lyase, polygalacturonase, pectin methylesterase and rhamnogalacturonase. Among pectinolytic enzymes, pectin lyase is the most important in depolymerization of pectin, since it cleaves internal glycosidic bonds of highly methylated pectins. Favors pectate, the anion, over pectin, the methyl ester.</text>
</comment>
<dbReference type="OrthoDB" id="4839310at2759"/>
<dbReference type="SUPFAM" id="SSF51126">
    <property type="entry name" value="Pectin lyase-like"/>
    <property type="match status" value="1"/>
</dbReference>
<keyword evidence="7 12" id="KW-0732">Signal</keyword>
<dbReference type="GO" id="GO:0045490">
    <property type="term" value="P:pectin catabolic process"/>
    <property type="evidence" value="ECO:0007669"/>
    <property type="project" value="TreeGrafter"/>
</dbReference>
<keyword evidence="9" id="KW-0456">Lyase</keyword>
<evidence type="ECO:0000256" key="7">
    <source>
        <dbReference type="ARBA" id="ARBA00022729"/>
    </source>
</evidence>
<dbReference type="AlphaFoldDB" id="A0A6V7TTT3"/>
<reference evidence="13 14" key="1">
    <citation type="submission" date="2020-08" db="EMBL/GenBank/DDBJ databases">
        <authorList>
            <person name="Koutsovoulos G."/>
            <person name="Danchin GJ E."/>
        </authorList>
    </citation>
    <scope>NUCLEOTIDE SEQUENCE [LARGE SCALE GENOMIC DNA]</scope>
</reference>
<feature type="signal peptide" evidence="12">
    <location>
        <begin position="1"/>
        <end position="25"/>
    </location>
</feature>
<organism evidence="13 14">
    <name type="scientific">Meloidogyne enterolobii</name>
    <name type="common">Root-knot nematode worm</name>
    <name type="synonym">Meloidogyne mayaguensis</name>
    <dbReference type="NCBI Taxonomy" id="390850"/>
    <lineage>
        <taxon>Eukaryota</taxon>
        <taxon>Metazoa</taxon>
        <taxon>Ecdysozoa</taxon>
        <taxon>Nematoda</taxon>
        <taxon>Chromadorea</taxon>
        <taxon>Rhabditida</taxon>
        <taxon>Tylenchina</taxon>
        <taxon>Tylenchomorpha</taxon>
        <taxon>Tylenchoidea</taxon>
        <taxon>Meloidogynidae</taxon>
        <taxon>Meloidogyninae</taxon>
        <taxon>Meloidogyne</taxon>
    </lineage>
</organism>
<dbReference type="GO" id="GO:0005576">
    <property type="term" value="C:extracellular region"/>
    <property type="evidence" value="ECO:0007669"/>
    <property type="project" value="UniProtKB-SubCell"/>
</dbReference>
<feature type="chain" id="PRO_5028376155" description="Probable pectate lyase F" evidence="12">
    <location>
        <begin position="26"/>
        <end position="264"/>
    </location>
</feature>
<evidence type="ECO:0000256" key="9">
    <source>
        <dbReference type="ARBA" id="ARBA00023239"/>
    </source>
</evidence>
<proteinExistence type="inferred from homology"/>
<evidence type="ECO:0000313" key="14">
    <source>
        <dbReference type="Proteomes" id="UP000580250"/>
    </source>
</evidence>
<dbReference type="EMBL" id="CAJEWN010000015">
    <property type="protein sequence ID" value="CAD2134606.1"/>
    <property type="molecule type" value="Genomic_DNA"/>
</dbReference>
<dbReference type="Gene3D" id="2.160.20.10">
    <property type="entry name" value="Single-stranded right-handed beta-helix, Pectin lyase-like"/>
    <property type="match status" value="1"/>
</dbReference>
<evidence type="ECO:0000256" key="11">
    <source>
        <dbReference type="ARBA" id="ARBA00039895"/>
    </source>
</evidence>
<protein>
    <recommendedName>
        <fullName evidence="11">Probable pectate lyase F</fullName>
        <ecNumber evidence="5">4.2.2.2</ecNumber>
    </recommendedName>
</protein>
<dbReference type="Pfam" id="PF03211">
    <property type="entry name" value="Pectate_lyase"/>
    <property type="match status" value="1"/>
</dbReference>
<keyword evidence="8" id="KW-0106">Calcium</keyword>
<comment type="similarity">
    <text evidence="4">Belongs to the polysaccharide lyase 3 family.</text>
</comment>
<dbReference type="Proteomes" id="UP000580250">
    <property type="component" value="Unassembled WGS sequence"/>
</dbReference>
<evidence type="ECO:0000256" key="12">
    <source>
        <dbReference type="SAM" id="SignalP"/>
    </source>
</evidence>
<name>A0A6V7TTT3_MELEN</name>
<evidence type="ECO:0000256" key="8">
    <source>
        <dbReference type="ARBA" id="ARBA00022837"/>
    </source>
</evidence>
<dbReference type="InterPro" id="IPR011050">
    <property type="entry name" value="Pectin_lyase_fold/virulence"/>
</dbReference>
<gene>
    <name evidence="13" type="ORF">MENT_LOCUS4438</name>
</gene>
<comment type="subcellular location">
    <subcellularLocation>
        <location evidence="3">Secreted</location>
    </subcellularLocation>
</comment>
<evidence type="ECO:0000256" key="5">
    <source>
        <dbReference type="ARBA" id="ARBA00012272"/>
    </source>
</evidence>
<accession>A0A6V7TTT3</accession>
<evidence type="ECO:0000256" key="2">
    <source>
        <dbReference type="ARBA" id="ARBA00001913"/>
    </source>
</evidence>
<dbReference type="EC" id="4.2.2.2" evidence="5"/>
<dbReference type="InterPro" id="IPR004898">
    <property type="entry name" value="Pectate_lyase_PlyH/PlyE-like"/>
</dbReference>
<comment type="catalytic activity">
    <reaction evidence="1">
        <text>Eliminative cleavage of (1-&gt;4)-alpha-D-galacturonan to give oligosaccharides with 4-deoxy-alpha-D-galact-4-enuronosyl groups at their non-reducing ends.</text>
        <dbReference type="EC" id="4.2.2.2"/>
    </reaction>
</comment>
<evidence type="ECO:0000256" key="4">
    <source>
        <dbReference type="ARBA" id="ARBA00006463"/>
    </source>
</evidence>
<evidence type="ECO:0000256" key="10">
    <source>
        <dbReference type="ARBA" id="ARBA00025679"/>
    </source>
</evidence>
<evidence type="ECO:0000313" key="13">
    <source>
        <dbReference type="EMBL" id="CAD2134606.1"/>
    </source>
</evidence>
<keyword evidence="6" id="KW-0964">Secreted</keyword>